<feature type="domain" description="Ribonuclease A-domain" evidence="2">
    <location>
        <begin position="33"/>
        <end position="151"/>
    </location>
</feature>
<proteinExistence type="predicted"/>
<dbReference type="Ensembl" id="ENSOSIT00000032872.1">
    <property type="protein sequence ID" value="ENSOSIP00000031185.1"/>
    <property type="gene ID" value="ENSOSIG00000016001.1"/>
</dbReference>
<keyword evidence="1" id="KW-0732">Signal</keyword>
<name>A0A8C7YNH1_9TELE</name>
<dbReference type="InterPro" id="IPR023412">
    <property type="entry name" value="RNaseA_domain"/>
</dbReference>
<accession>A0A8C7YNH1</accession>
<feature type="chain" id="PRO_5033987838" evidence="1">
    <location>
        <begin position="18"/>
        <end position="171"/>
    </location>
</feature>
<evidence type="ECO:0000313" key="3">
    <source>
        <dbReference type="Ensembl" id="ENSOSIP00000031185.1"/>
    </source>
</evidence>
<evidence type="ECO:0000313" key="4">
    <source>
        <dbReference type="Proteomes" id="UP000694383"/>
    </source>
</evidence>
<dbReference type="SMART" id="SM00092">
    <property type="entry name" value="RNAse_Pc"/>
    <property type="match status" value="1"/>
</dbReference>
<keyword evidence="4" id="KW-1185">Reference proteome</keyword>
<reference evidence="3" key="2">
    <citation type="submission" date="2025-09" db="UniProtKB">
        <authorList>
            <consortium name="Ensembl"/>
        </authorList>
    </citation>
    <scope>IDENTIFICATION</scope>
</reference>
<dbReference type="Gene3D" id="3.10.130.10">
    <property type="entry name" value="Ribonuclease A-like domain"/>
    <property type="match status" value="1"/>
</dbReference>
<dbReference type="InterPro" id="IPR036816">
    <property type="entry name" value="RNaseA-like_dom_sf"/>
</dbReference>
<reference evidence="3" key="1">
    <citation type="submission" date="2025-08" db="UniProtKB">
        <authorList>
            <consortium name="Ensembl"/>
        </authorList>
    </citation>
    <scope>IDENTIFICATION</scope>
</reference>
<dbReference type="GeneTree" id="ENSGT01030000234784"/>
<dbReference type="SUPFAM" id="SSF54076">
    <property type="entry name" value="RNase A-like"/>
    <property type="match status" value="1"/>
</dbReference>
<sequence length="171" mass="20129">MAARTVCLFLLIAVCLGQQTPSHNSAPCQRSNNNNGYNRFLRHHIPPNSPATRDRIVWERFIWRRRLCHRPIQSFLHPDDKNRVKAVCTARGGKVYWRNLCISRRRFTFYTVRYRLGTCRVQHVKREEKHLILACDKLDNRCLPVHFERNRDNETPDNNARGCGAPQHWAG</sequence>
<dbReference type="Proteomes" id="UP000694383">
    <property type="component" value="Unplaced"/>
</dbReference>
<protein>
    <submittedName>
        <fullName evidence="3">Si:dkey-237j11.3</fullName>
    </submittedName>
</protein>
<evidence type="ECO:0000256" key="1">
    <source>
        <dbReference type="SAM" id="SignalP"/>
    </source>
</evidence>
<organism evidence="3 4">
    <name type="scientific">Oryzias sinensis</name>
    <name type="common">Chinese medaka</name>
    <dbReference type="NCBI Taxonomy" id="183150"/>
    <lineage>
        <taxon>Eukaryota</taxon>
        <taxon>Metazoa</taxon>
        <taxon>Chordata</taxon>
        <taxon>Craniata</taxon>
        <taxon>Vertebrata</taxon>
        <taxon>Euteleostomi</taxon>
        <taxon>Actinopterygii</taxon>
        <taxon>Neopterygii</taxon>
        <taxon>Teleostei</taxon>
        <taxon>Neoteleostei</taxon>
        <taxon>Acanthomorphata</taxon>
        <taxon>Ovalentaria</taxon>
        <taxon>Atherinomorphae</taxon>
        <taxon>Beloniformes</taxon>
        <taxon>Adrianichthyidae</taxon>
        <taxon>Oryziinae</taxon>
        <taxon>Oryzias</taxon>
    </lineage>
</organism>
<feature type="signal peptide" evidence="1">
    <location>
        <begin position="1"/>
        <end position="17"/>
    </location>
</feature>
<dbReference type="AlphaFoldDB" id="A0A8C7YNH1"/>
<evidence type="ECO:0000259" key="2">
    <source>
        <dbReference type="SMART" id="SM00092"/>
    </source>
</evidence>